<evidence type="ECO:0000313" key="3">
    <source>
        <dbReference type="Proteomes" id="UP000199647"/>
    </source>
</evidence>
<evidence type="ECO:0000313" key="2">
    <source>
        <dbReference type="EMBL" id="SER62437.1"/>
    </source>
</evidence>
<dbReference type="EMBL" id="FOFG01000032">
    <property type="protein sequence ID" value="SER62437.1"/>
    <property type="molecule type" value="Genomic_DNA"/>
</dbReference>
<protein>
    <submittedName>
        <fullName evidence="2">Uncharacterized protein</fullName>
    </submittedName>
</protein>
<evidence type="ECO:0000256" key="1">
    <source>
        <dbReference type="SAM" id="MobiDB-lite"/>
    </source>
</evidence>
<keyword evidence="3" id="KW-1185">Reference proteome</keyword>
<organism evidence="2 3">
    <name type="scientific">Faunimonas pinastri</name>
    <dbReference type="NCBI Taxonomy" id="1855383"/>
    <lineage>
        <taxon>Bacteria</taxon>
        <taxon>Pseudomonadati</taxon>
        <taxon>Pseudomonadota</taxon>
        <taxon>Alphaproteobacteria</taxon>
        <taxon>Hyphomicrobiales</taxon>
        <taxon>Afifellaceae</taxon>
        <taxon>Faunimonas</taxon>
    </lineage>
</organism>
<reference evidence="2 3" key="1">
    <citation type="submission" date="2016-10" db="EMBL/GenBank/DDBJ databases">
        <authorList>
            <person name="de Groot N.N."/>
        </authorList>
    </citation>
    <scope>NUCLEOTIDE SEQUENCE [LARGE SCALE GENOMIC DNA]</scope>
    <source>
        <strain evidence="2 3">A52C2</strain>
    </source>
</reference>
<dbReference type="Proteomes" id="UP000199647">
    <property type="component" value="Unassembled WGS sequence"/>
</dbReference>
<gene>
    <name evidence="2" type="ORF">SAMN05216548_1321</name>
</gene>
<accession>A0A1H9QPU2</accession>
<dbReference type="OrthoDB" id="8456023at2"/>
<proteinExistence type="predicted"/>
<feature type="region of interest" description="Disordered" evidence="1">
    <location>
        <begin position="1"/>
        <end position="32"/>
    </location>
</feature>
<dbReference type="AlphaFoldDB" id="A0A1H9QPU2"/>
<name>A0A1H9QPU2_9HYPH</name>
<sequence>MIGRLFRGRSNLRQQQNKPAASDGINRDPERLPNSTQVLAASIARDLELLGSITAKAELDMLTYLIDLARVEANRAAGSRAG</sequence>